<protein>
    <submittedName>
        <fullName evidence="1">Uncharacterized protein</fullName>
    </submittedName>
</protein>
<accession>A0A4S8KA29</accession>
<reference evidence="1 2" key="1">
    <citation type="journal article" date="2019" name="Nat. Plants">
        <title>Genome sequencing of Musa balbisiana reveals subgenome evolution and function divergence in polyploid bananas.</title>
        <authorList>
            <person name="Yao X."/>
        </authorList>
    </citation>
    <scope>NUCLEOTIDE SEQUENCE [LARGE SCALE GENOMIC DNA]</scope>
    <source>
        <strain evidence="2">cv. DH-PKW</strain>
        <tissue evidence="1">Leaves</tissue>
    </source>
</reference>
<name>A0A4S8KA29_MUSBA</name>
<comment type="caution">
    <text evidence="1">The sequence shown here is derived from an EMBL/GenBank/DDBJ whole genome shotgun (WGS) entry which is preliminary data.</text>
</comment>
<organism evidence="1 2">
    <name type="scientific">Musa balbisiana</name>
    <name type="common">Banana</name>
    <dbReference type="NCBI Taxonomy" id="52838"/>
    <lineage>
        <taxon>Eukaryota</taxon>
        <taxon>Viridiplantae</taxon>
        <taxon>Streptophyta</taxon>
        <taxon>Embryophyta</taxon>
        <taxon>Tracheophyta</taxon>
        <taxon>Spermatophyta</taxon>
        <taxon>Magnoliopsida</taxon>
        <taxon>Liliopsida</taxon>
        <taxon>Zingiberales</taxon>
        <taxon>Musaceae</taxon>
        <taxon>Musa</taxon>
    </lineage>
</organism>
<dbReference type="EMBL" id="PYDT01000001">
    <property type="protein sequence ID" value="THU71906.1"/>
    <property type="molecule type" value="Genomic_DNA"/>
</dbReference>
<dbReference type="STRING" id="52838.A0A4S8KA29"/>
<sequence length="151" mass="17125">MKQEENNGSNGCCYMPPEKWSKMNMEGFGSTYQDRELLISLSVTLCHFALNRKQPVALVLGKENCVFIMPSLNGELAMMKDSEAAFFQRLEDLEPCQVSELKPFTHIFAVYGYQSFTAVLFWIPIYIHNQPSSSRGSVCRPAGYTIEFCAQ</sequence>
<keyword evidence="2" id="KW-1185">Reference proteome</keyword>
<evidence type="ECO:0000313" key="1">
    <source>
        <dbReference type="EMBL" id="THU71906.1"/>
    </source>
</evidence>
<dbReference type="Proteomes" id="UP000317650">
    <property type="component" value="Chromosome 4"/>
</dbReference>
<dbReference type="AlphaFoldDB" id="A0A4S8KA29"/>
<evidence type="ECO:0000313" key="2">
    <source>
        <dbReference type="Proteomes" id="UP000317650"/>
    </source>
</evidence>
<gene>
    <name evidence="1" type="ORF">C4D60_Mb04t06450</name>
</gene>
<proteinExistence type="predicted"/>